<gene>
    <name evidence="7" type="ORF">SMSP2_02057</name>
</gene>
<comment type="subcellular location">
    <subcellularLocation>
        <location evidence="1">Cell membrane</location>
        <topology evidence="1">Multi-pass membrane protein</topology>
    </subcellularLocation>
</comment>
<evidence type="ECO:0000313" key="7">
    <source>
        <dbReference type="EMBL" id="AQQ71680.1"/>
    </source>
</evidence>
<organism evidence="7 8">
    <name type="scientific">Limihaloglobus sulfuriphilus</name>
    <dbReference type="NCBI Taxonomy" id="1851148"/>
    <lineage>
        <taxon>Bacteria</taxon>
        <taxon>Pseudomonadati</taxon>
        <taxon>Planctomycetota</taxon>
        <taxon>Phycisphaerae</taxon>
        <taxon>Sedimentisphaerales</taxon>
        <taxon>Sedimentisphaeraceae</taxon>
        <taxon>Limihaloglobus</taxon>
    </lineage>
</organism>
<keyword evidence="5 6" id="KW-0472">Membrane</keyword>
<dbReference type="Pfam" id="PF03706">
    <property type="entry name" value="LPG_synthase_TM"/>
    <property type="match status" value="1"/>
</dbReference>
<dbReference type="PANTHER" id="PTHR40277">
    <property type="entry name" value="BLL5419 PROTEIN"/>
    <property type="match status" value="1"/>
</dbReference>
<feature type="transmembrane region" description="Helical" evidence="6">
    <location>
        <begin position="132"/>
        <end position="153"/>
    </location>
</feature>
<evidence type="ECO:0000256" key="1">
    <source>
        <dbReference type="ARBA" id="ARBA00004651"/>
    </source>
</evidence>
<evidence type="ECO:0000256" key="6">
    <source>
        <dbReference type="SAM" id="Phobius"/>
    </source>
</evidence>
<dbReference type="PANTHER" id="PTHR40277:SF1">
    <property type="entry name" value="BLL5419 PROTEIN"/>
    <property type="match status" value="1"/>
</dbReference>
<dbReference type="EMBL" id="CP019646">
    <property type="protein sequence ID" value="AQQ71680.1"/>
    <property type="molecule type" value="Genomic_DNA"/>
</dbReference>
<feature type="transmembrane region" description="Helical" evidence="6">
    <location>
        <begin position="264"/>
        <end position="287"/>
    </location>
</feature>
<feature type="transmembrane region" description="Helical" evidence="6">
    <location>
        <begin position="21"/>
        <end position="38"/>
    </location>
</feature>
<keyword evidence="3 6" id="KW-0812">Transmembrane</keyword>
<evidence type="ECO:0000256" key="4">
    <source>
        <dbReference type="ARBA" id="ARBA00022989"/>
    </source>
</evidence>
<dbReference type="AlphaFoldDB" id="A0A1Q2MG79"/>
<proteinExistence type="predicted"/>
<evidence type="ECO:0000256" key="3">
    <source>
        <dbReference type="ARBA" id="ARBA00022692"/>
    </source>
</evidence>
<evidence type="ECO:0000256" key="2">
    <source>
        <dbReference type="ARBA" id="ARBA00022475"/>
    </source>
</evidence>
<keyword evidence="4 6" id="KW-1133">Transmembrane helix</keyword>
<evidence type="ECO:0008006" key="9">
    <source>
        <dbReference type="Google" id="ProtNLM"/>
    </source>
</evidence>
<reference evidence="8" key="1">
    <citation type="submission" date="2017-02" db="EMBL/GenBank/DDBJ databases">
        <title>Comparative genomics and description of representatives of a novel lineage of planctomycetes thriving in anoxic sediments.</title>
        <authorList>
            <person name="Spring S."/>
            <person name="Bunk B."/>
            <person name="Sproer C."/>
        </authorList>
    </citation>
    <scope>NUCLEOTIDE SEQUENCE [LARGE SCALE GENOMIC DNA]</scope>
    <source>
        <strain evidence="8">SM-Chi-D1</strain>
    </source>
</reference>
<sequence>MSYLHNNTLMNKKIKAQVLTILRFAVGIAVIAALLLMTDFERVAELTSQLSLTVILLSLLLYLVQGLFLAARWQVLLRAQDIIIPTSKVFAIEYLGLFYNNILFSSLGGDLLRAWYVTEYSEKKVESVFSIVVDRLAGVAVLIFFCIGGMLLVNREVFELGYSNEKITVSGLQEALSGRTAVFIALALAAALAAAAFFSRGHIKSGLSLIKEYFHRIAAAVKIYANKRAYLCGALFFSAAAQITCITGVYIVGKALGVEAPVKYYYVILPLSWFASSVPVSPGGIGLMEGSVTAMFAALPEVSIEQGLMIAFAQRALLIAGTLPGIFIHIGGFHLPRRA</sequence>
<dbReference type="Proteomes" id="UP000188181">
    <property type="component" value="Chromosome"/>
</dbReference>
<feature type="transmembrane region" description="Helical" evidence="6">
    <location>
        <begin position="50"/>
        <end position="71"/>
    </location>
</feature>
<dbReference type="GO" id="GO:0005886">
    <property type="term" value="C:plasma membrane"/>
    <property type="evidence" value="ECO:0007669"/>
    <property type="project" value="UniProtKB-SubCell"/>
</dbReference>
<keyword evidence="8" id="KW-1185">Reference proteome</keyword>
<dbReference type="KEGG" id="pbas:SMSP2_02057"/>
<evidence type="ECO:0000256" key="5">
    <source>
        <dbReference type="ARBA" id="ARBA00023136"/>
    </source>
</evidence>
<evidence type="ECO:0000313" key="8">
    <source>
        <dbReference type="Proteomes" id="UP000188181"/>
    </source>
</evidence>
<feature type="transmembrane region" description="Helical" evidence="6">
    <location>
        <begin position="180"/>
        <end position="198"/>
    </location>
</feature>
<keyword evidence="2" id="KW-1003">Cell membrane</keyword>
<dbReference type="NCBIfam" id="TIGR00374">
    <property type="entry name" value="flippase-like domain"/>
    <property type="match status" value="1"/>
</dbReference>
<name>A0A1Q2MG79_9BACT</name>
<dbReference type="OrthoDB" id="279916at2"/>
<protein>
    <recommendedName>
        <fullName evidence="9">Flippase-like domain-containing protein</fullName>
    </recommendedName>
</protein>
<feature type="transmembrane region" description="Helical" evidence="6">
    <location>
        <begin position="308"/>
        <end position="330"/>
    </location>
</feature>
<dbReference type="InterPro" id="IPR022791">
    <property type="entry name" value="L-PG_synthase/AglD"/>
</dbReference>
<feature type="transmembrane region" description="Helical" evidence="6">
    <location>
        <begin position="229"/>
        <end position="252"/>
    </location>
</feature>
<accession>A0A1Q2MG79</accession>